<gene>
    <name evidence="5" type="ORF">F6X42_24100</name>
</gene>
<protein>
    <submittedName>
        <fullName evidence="5">GntR family transcriptional regulator</fullName>
    </submittedName>
</protein>
<sequence>MTPHQPTATLKLREMILRGELKPGERLLEMELAERLGTSRMPIRQALPALAQEGLLAPAGRKGYCVRVFTTEQTQQALRLRAMLEGFAARSLAERGAPPAVIAALRVCLAEGDRILAQRDRLDTESELAYGDMNKRFHSMVLEAANVPLVSEFTSRCNLVPFTSPESVAFGGREDSKMSDLLFYAHRQHHSIVQAIEAGHGDRAEFLFREHALTQEESQSL</sequence>
<dbReference type="Gene3D" id="1.10.10.10">
    <property type="entry name" value="Winged helix-like DNA-binding domain superfamily/Winged helix DNA-binding domain"/>
    <property type="match status" value="1"/>
</dbReference>
<dbReference type="SMART" id="SM00895">
    <property type="entry name" value="FCD"/>
    <property type="match status" value="1"/>
</dbReference>
<dbReference type="PANTHER" id="PTHR43537:SF51">
    <property type="entry name" value="HTH-TYPE TRANSCRIPTIONAL REGULATOR LGOR-RELATED"/>
    <property type="match status" value="1"/>
</dbReference>
<evidence type="ECO:0000313" key="5">
    <source>
        <dbReference type="EMBL" id="MBC8749549.1"/>
    </source>
</evidence>
<name>A0ABR7PTE0_9BURK</name>
<dbReference type="InterPro" id="IPR036388">
    <property type="entry name" value="WH-like_DNA-bd_sf"/>
</dbReference>
<dbReference type="CDD" id="cd07377">
    <property type="entry name" value="WHTH_GntR"/>
    <property type="match status" value="1"/>
</dbReference>
<dbReference type="SMART" id="SM00345">
    <property type="entry name" value="HTH_GNTR"/>
    <property type="match status" value="1"/>
</dbReference>
<dbReference type="InterPro" id="IPR036390">
    <property type="entry name" value="WH_DNA-bd_sf"/>
</dbReference>
<evidence type="ECO:0000256" key="3">
    <source>
        <dbReference type="ARBA" id="ARBA00023163"/>
    </source>
</evidence>
<keyword evidence="3" id="KW-0804">Transcription</keyword>
<dbReference type="Gene3D" id="1.20.120.530">
    <property type="entry name" value="GntR ligand-binding domain-like"/>
    <property type="match status" value="1"/>
</dbReference>
<dbReference type="Pfam" id="PF00392">
    <property type="entry name" value="GntR"/>
    <property type="match status" value="1"/>
</dbReference>
<proteinExistence type="predicted"/>
<dbReference type="Proteomes" id="UP000736373">
    <property type="component" value="Unassembled WGS sequence"/>
</dbReference>
<dbReference type="EMBL" id="VZQQ01000021">
    <property type="protein sequence ID" value="MBC8749549.1"/>
    <property type="molecule type" value="Genomic_DNA"/>
</dbReference>
<accession>A0ABR7PTE0</accession>
<comment type="caution">
    <text evidence="5">The sequence shown here is derived from an EMBL/GenBank/DDBJ whole genome shotgun (WGS) entry which is preliminary data.</text>
</comment>
<keyword evidence="6" id="KW-1185">Reference proteome</keyword>
<dbReference type="PRINTS" id="PR00035">
    <property type="entry name" value="HTHGNTR"/>
</dbReference>
<evidence type="ECO:0000259" key="4">
    <source>
        <dbReference type="PROSITE" id="PS50949"/>
    </source>
</evidence>
<feature type="domain" description="HTH gntR-type" evidence="4">
    <location>
        <begin position="2"/>
        <end position="69"/>
    </location>
</feature>
<keyword evidence="2" id="KW-0238">DNA-binding</keyword>
<dbReference type="Pfam" id="PF07729">
    <property type="entry name" value="FCD"/>
    <property type="match status" value="1"/>
</dbReference>
<dbReference type="RefSeq" id="WP_187636547.1">
    <property type="nucleotide sequence ID" value="NZ_VZQQ01000021.1"/>
</dbReference>
<evidence type="ECO:0000256" key="1">
    <source>
        <dbReference type="ARBA" id="ARBA00023015"/>
    </source>
</evidence>
<evidence type="ECO:0000313" key="6">
    <source>
        <dbReference type="Proteomes" id="UP000736373"/>
    </source>
</evidence>
<keyword evidence="1" id="KW-0805">Transcription regulation</keyword>
<dbReference type="PROSITE" id="PS50949">
    <property type="entry name" value="HTH_GNTR"/>
    <property type="match status" value="1"/>
</dbReference>
<dbReference type="SUPFAM" id="SSF46785">
    <property type="entry name" value="Winged helix' DNA-binding domain"/>
    <property type="match status" value="1"/>
</dbReference>
<dbReference type="InterPro" id="IPR000524">
    <property type="entry name" value="Tscrpt_reg_HTH_GntR"/>
</dbReference>
<reference evidence="5 6" key="1">
    <citation type="submission" date="2019-09" db="EMBL/GenBank/DDBJ databases">
        <title>Paraburkholderia podalyriae sp. nov., A South African Podalyria-associated rhizobium.</title>
        <authorList>
            <person name="Mavima L."/>
            <person name="Beukes C.W."/>
            <person name="Palmer M."/>
            <person name="De Meyer S.E."/>
            <person name="James E.K."/>
            <person name="Maluk M."/>
            <person name="Avontuur J.R."/>
            <person name="Chan W.Y."/>
            <person name="Venter S.N."/>
            <person name="Steenkamp E.T."/>
        </authorList>
    </citation>
    <scope>NUCLEOTIDE SEQUENCE [LARGE SCALE GENOMIC DNA]</scope>
    <source>
        <strain evidence="5 6">WC7.3b</strain>
    </source>
</reference>
<organism evidence="5 6">
    <name type="scientific">Paraburkholderia podalyriae</name>
    <dbReference type="NCBI Taxonomy" id="1938811"/>
    <lineage>
        <taxon>Bacteria</taxon>
        <taxon>Pseudomonadati</taxon>
        <taxon>Pseudomonadota</taxon>
        <taxon>Betaproteobacteria</taxon>
        <taxon>Burkholderiales</taxon>
        <taxon>Burkholderiaceae</taxon>
        <taxon>Paraburkholderia</taxon>
    </lineage>
</organism>
<dbReference type="SUPFAM" id="SSF48008">
    <property type="entry name" value="GntR ligand-binding domain-like"/>
    <property type="match status" value="1"/>
</dbReference>
<dbReference type="PANTHER" id="PTHR43537">
    <property type="entry name" value="TRANSCRIPTIONAL REGULATOR, GNTR FAMILY"/>
    <property type="match status" value="1"/>
</dbReference>
<dbReference type="InterPro" id="IPR011711">
    <property type="entry name" value="GntR_C"/>
</dbReference>
<evidence type="ECO:0000256" key="2">
    <source>
        <dbReference type="ARBA" id="ARBA00023125"/>
    </source>
</evidence>
<dbReference type="InterPro" id="IPR008920">
    <property type="entry name" value="TF_FadR/GntR_C"/>
</dbReference>